<name>A0ABV4FBI3_BRAEL</name>
<proteinExistence type="predicted"/>
<keyword evidence="2" id="KW-1185">Reference proteome</keyword>
<dbReference type="RefSeq" id="WP_016846972.1">
    <property type="nucleotide sequence ID" value="NZ_CP126026.1"/>
</dbReference>
<evidence type="ECO:0000313" key="1">
    <source>
        <dbReference type="EMBL" id="MEY9320813.1"/>
    </source>
</evidence>
<protein>
    <recommendedName>
        <fullName evidence="3">TIR domain-containing protein</fullName>
    </recommendedName>
</protein>
<dbReference type="Proteomes" id="UP001565471">
    <property type="component" value="Unassembled WGS sequence"/>
</dbReference>
<comment type="caution">
    <text evidence="1">The sequence shown here is derived from an EMBL/GenBank/DDBJ whole genome shotgun (WGS) entry which is preliminary data.</text>
</comment>
<dbReference type="InterPro" id="IPR035897">
    <property type="entry name" value="Toll_tir_struct_dom_sf"/>
</dbReference>
<dbReference type="Gene3D" id="3.40.50.10140">
    <property type="entry name" value="Toll/interleukin-1 receptor homology (TIR) domain"/>
    <property type="match status" value="1"/>
</dbReference>
<reference evidence="1 2" key="1">
    <citation type="submission" date="2024-07" db="EMBL/GenBank/DDBJ databases">
        <title>Genomic Encyclopedia of Type Strains, Phase V (KMG-V): Genome sequencing to study the core and pangenomes of soil and plant-associated prokaryotes.</title>
        <authorList>
            <person name="Whitman W."/>
        </authorList>
    </citation>
    <scope>NUCLEOTIDE SEQUENCE [LARGE SCALE GENOMIC DNA]</scope>
    <source>
        <strain evidence="1 2">USDA 415</strain>
    </source>
</reference>
<evidence type="ECO:0000313" key="2">
    <source>
        <dbReference type="Proteomes" id="UP001565471"/>
    </source>
</evidence>
<dbReference type="EMBL" id="JBGBZA010000002">
    <property type="protein sequence ID" value="MEY9320813.1"/>
    <property type="molecule type" value="Genomic_DNA"/>
</dbReference>
<evidence type="ECO:0008006" key="3">
    <source>
        <dbReference type="Google" id="ProtNLM"/>
    </source>
</evidence>
<dbReference type="SUPFAM" id="SSF52200">
    <property type="entry name" value="Toll/Interleukin receptor TIR domain"/>
    <property type="match status" value="1"/>
</dbReference>
<sequence>MSEFNYDAFISYRRSDGIAVARWLRRTLVGFRLPAVLRGAYAKKLRVYLDTAYERGTSDFYQQSIKPALLSSRYLIVVATPDAMRRPGGAEDWIEREIRDFAAGPGAGNVIVARGAGDFDGPLPGGLKETFPNIEIVDLRGAGPLWFLSFSRVVRLSAEKLKIVAPLLNIPPEEMPRLRQEEEKRQQTQLGAVAGATLGTLVAVGGLSVLALINQYKAIRANDDSMFAASSMIGEAANLRADDADTLRTRRLIIGRGCDLLDKADQGTASDPPINGIVTCRLERGAHREALHEDKEARKEFGDAIERAALSHRGRARVDSALALLQAQQAYAEYLVRQKDMDGAGRVFADLLDDSRRLGKEHDGRAQFIRFEAEALGQTGDLHVAANRHQEAADSYDAGADALKRLLDARKSDGRTEDYQIVGWRVRLFRLAGQQYAALDRLDPAAEQFKLAVGAGSSGDGKPADASVAYEVAIAQAYLVLVERKRGNAAAAADAKQAALNTIDAVAGSKAGAGLKQRAADLKRWIEQQGS</sequence>
<organism evidence="1 2">
    <name type="scientific">Bradyrhizobium elkanii</name>
    <dbReference type="NCBI Taxonomy" id="29448"/>
    <lineage>
        <taxon>Bacteria</taxon>
        <taxon>Pseudomonadati</taxon>
        <taxon>Pseudomonadota</taxon>
        <taxon>Alphaproteobacteria</taxon>
        <taxon>Hyphomicrobiales</taxon>
        <taxon>Nitrobacteraceae</taxon>
        <taxon>Bradyrhizobium</taxon>
    </lineage>
</organism>
<gene>
    <name evidence="1" type="ORF">ABIF29_007612</name>
</gene>
<accession>A0ABV4FBI3</accession>